<dbReference type="EMBL" id="PDET01000005">
    <property type="protein sequence ID" value="PRD15894.1"/>
    <property type="molecule type" value="Genomic_DNA"/>
</dbReference>
<evidence type="ECO:0000313" key="5">
    <source>
        <dbReference type="Proteomes" id="UP000239181"/>
    </source>
</evidence>
<dbReference type="SMART" id="SM00862">
    <property type="entry name" value="Trans_reg_C"/>
    <property type="match status" value="1"/>
</dbReference>
<dbReference type="InterPro" id="IPR016032">
    <property type="entry name" value="Sig_transdc_resp-reg_C-effctor"/>
</dbReference>
<dbReference type="CDD" id="cd00383">
    <property type="entry name" value="trans_reg_C"/>
    <property type="match status" value="1"/>
</dbReference>
<dbReference type="RefSeq" id="WP_105592604.1">
    <property type="nucleotide sequence ID" value="NZ_PDET01000005.1"/>
</dbReference>
<protein>
    <submittedName>
        <fullName evidence="4">Winged helix family transcriptional regulator</fullName>
    </submittedName>
</protein>
<dbReference type="InterPro" id="IPR001867">
    <property type="entry name" value="OmpR/PhoB-type_DNA-bd"/>
</dbReference>
<proteinExistence type="predicted"/>
<gene>
    <name evidence="4" type="ORF">CQW29_09830</name>
</gene>
<dbReference type="AlphaFoldDB" id="A0A2S9IDS9"/>
<keyword evidence="2" id="KW-0812">Transmembrane</keyword>
<feature type="domain" description="OmpR/PhoB-type" evidence="3">
    <location>
        <begin position="27"/>
        <end position="100"/>
    </location>
</feature>
<dbReference type="OrthoDB" id="5801519at2"/>
<dbReference type="SUPFAM" id="SSF46894">
    <property type="entry name" value="C-terminal effector domain of the bipartite response regulators"/>
    <property type="match status" value="1"/>
</dbReference>
<evidence type="ECO:0000256" key="2">
    <source>
        <dbReference type="SAM" id="Phobius"/>
    </source>
</evidence>
<keyword evidence="1" id="KW-0238">DNA-binding</keyword>
<keyword evidence="2" id="KW-0472">Membrane</keyword>
<sequence>MRYNINASLIYDAADGSISLPGNNDPDTQLSITASALLLFFLQHQEVVSREEVLKKVWDDNGLTSSNSNLNQYLSMLRKTFRHYDIENIILTISRGNLQFNPDIAVEVLDSLSPQLAPEVHSEQAIPPKMVKEHHAFPVARKINWNIASAVLLVLSLLMLPFSLINRLHPVFISPVSVSGQGCELSGTTDMVGSVATHDYEKNFLNVLHELNLTCNPGQRYIFFYSDKLQTKGLGRVFLAHCAIHGNIPFGYCDNYFYYSWEPK</sequence>
<comment type="caution">
    <text evidence="4">The sequence shown here is derived from an EMBL/GenBank/DDBJ whole genome shotgun (WGS) entry which is preliminary data.</text>
</comment>
<keyword evidence="2" id="KW-1133">Transmembrane helix</keyword>
<name>A0A2S9IDS9_9GAMM</name>
<dbReference type="InterPro" id="IPR036388">
    <property type="entry name" value="WH-like_DNA-bd_sf"/>
</dbReference>
<evidence type="ECO:0000259" key="3">
    <source>
        <dbReference type="SMART" id="SM00862"/>
    </source>
</evidence>
<reference evidence="4 5" key="1">
    <citation type="submission" date="2017-10" db="EMBL/GenBank/DDBJ databases">
        <title>Draft genome of two endophytic bacteria isolated from 'guarana' Paullinia cupana (Mart.) Ducke.</title>
        <authorList>
            <person name="Siqueira K.A."/>
            <person name="Liotti R.G."/>
            <person name="Mendes T.A."/>
            <person name="Soares M.A."/>
        </authorList>
    </citation>
    <scope>NUCLEOTIDE SEQUENCE [LARGE SCALE GENOMIC DNA]</scope>
    <source>
        <strain evidence="4 5">342</strain>
    </source>
</reference>
<feature type="transmembrane region" description="Helical" evidence="2">
    <location>
        <begin position="143"/>
        <end position="165"/>
    </location>
</feature>
<dbReference type="GO" id="GO:0006355">
    <property type="term" value="P:regulation of DNA-templated transcription"/>
    <property type="evidence" value="ECO:0007669"/>
    <property type="project" value="InterPro"/>
</dbReference>
<dbReference type="Pfam" id="PF00486">
    <property type="entry name" value="Trans_reg_C"/>
    <property type="match status" value="1"/>
</dbReference>
<organism evidence="4 5">
    <name type="scientific">Pantoea coffeiphila</name>
    <dbReference type="NCBI Taxonomy" id="1465635"/>
    <lineage>
        <taxon>Bacteria</taxon>
        <taxon>Pseudomonadati</taxon>
        <taxon>Pseudomonadota</taxon>
        <taxon>Gammaproteobacteria</taxon>
        <taxon>Enterobacterales</taxon>
        <taxon>Erwiniaceae</taxon>
        <taxon>Pantoea</taxon>
    </lineage>
</organism>
<dbReference type="Gene3D" id="1.10.10.10">
    <property type="entry name" value="Winged helix-like DNA-binding domain superfamily/Winged helix DNA-binding domain"/>
    <property type="match status" value="1"/>
</dbReference>
<keyword evidence="5" id="KW-1185">Reference proteome</keyword>
<accession>A0A2S9IDS9</accession>
<evidence type="ECO:0000313" key="4">
    <source>
        <dbReference type="EMBL" id="PRD15894.1"/>
    </source>
</evidence>
<dbReference type="Proteomes" id="UP000239181">
    <property type="component" value="Unassembled WGS sequence"/>
</dbReference>
<dbReference type="GO" id="GO:0003677">
    <property type="term" value="F:DNA binding"/>
    <property type="evidence" value="ECO:0007669"/>
    <property type="project" value="UniProtKB-KW"/>
</dbReference>
<evidence type="ECO:0000256" key="1">
    <source>
        <dbReference type="ARBA" id="ARBA00023125"/>
    </source>
</evidence>
<dbReference type="GO" id="GO:0000160">
    <property type="term" value="P:phosphorelay signal transduction system"/>
    <property type="evidence" value="ECO:0007669"/>
    <property type="project" value="InterPro"/>
</dbReference>